<keyword evidence="3" id="KW-1185">Reference proteome</keyword>
<evidence type="ECO:0000313" key="3">
    <source>
        <dbReference type="Proteomes" id="UP000008366"/>
    </source>
</evidence>
<evidence type="ECO:0000313" key="2">
    <source>
        <dbReference type="EMBL" id="GAB94636.1"/>
    </source>
</evidence>
<dbReference type="EMBL" id="BAHD01000007">
    <property type="protein sequence ID" value="GAB94636.1"/>
    <property type="molecule type" value="Genomic_DNA"/>
</dbReference>
<dbReference type="AlphaFoldDB" id="K6WLE7"/>
<dbReference type="eggNOG" id="ENOG502ZV6J">
    <property type="taxonomic scope" value="Bacteria"/>
</dbReference>
<feature type="region of interest" description="Disordered" evidence="1">
    <location>
        <begin position="1"/>
        <end position="25"/>
    </location>
</feature>
<gene>
    <name evidence="2" type="ORF">KILIM_007_00750</name>
</gene>
<proteinExistence type="predicted"/>
<organism evidence="2 3">
    <name type="scientific">Kineosphaera limosa NBRC 100340</name>
    <dbReference type="NCBI Taxonomy" id="1184609"/>
    <lineage>
        <taxon>Bacteria</taxon>
        <taxon>Bacillati</taxon>
        <taxon>Actinomycetota</taxon>
        <taxon>Actinomycetes</taxon>
        <taxon>Micrococcales</taxon>
        <taxon>Dermatophilaceae</taxon>
        <taxon>Kineosphaera</taxon>
    </lineage>
</organism>
<reference evidence="2 3" key="1">
    <citation type="submission" date="2012-08" db="EMBL/GenBank/DDBJ databases">
        <title>Whole genome shotgun sequence of Kineosphaera limosa NBRC 100340.</title>
        <authorList>
            <person name="Yoshida I."/>
            <person name="Isaki S."/>
            <person name="Hosoyama A."/>
            <person name="Tsuchikane K."/>
            <person name="Katsumata H."/>
            <person name="Ando Y."/>
            <person name="Ohji S."/>
            <person name="Hamada M."/>
            <person name="Tamura T."/>
            <person name="Yamazoe A."/>
            <person name="Yamazaki S."/>
            <person name="Fujita N."/>
        </authorList>
    </citation>
    <scope>NUCLEOTIDE SEQUENCE [LARGE SCALE GENOMIC DNA]</scope>
    <source>
        <strain evidence="2 3">NBRC 100340</strain>
    </source>
</reference>
<name>K6WLE7_9MICO</name>
<protein>
    <submittedName>
        <fullName evidence="2">Uncharacterized protein</fullName>
    </submittedName>
</protein>
<dbReference type="OrthoDB" id="4045431at2"/>
<sequence>MADRTSAGSHPPAEDRPGSDGGVDDEAVVRSTFSALDDWRKVRGPFIPVPGSDLAIDDEDWPPFGVSQVAWAGFTVAAEHLQAIRAHIDVRPPNRPNLYAFAHQTLARTALVGATSAVWVLSPEEREVRIARARNIVTYMQGEHLKYLRALQELAEHHGTDLVASHVEMRQRELAEKREADGDRAKFETTRVIREAAVDTFGDKNIAKEVVAEWRSGSGAAHGLLHAVIGRSGMTQDGPADSSGRATFISGGDFGLFSNSYMAAYHIAHKAHELLASRGLQTSAR</sequence>
<accession>K6WLE7</accession>
<comment type="caution">
    <text evidence="2">The sequence shown here is derived from an EMBL/GenBank/DDBJ whole genome shotgun (WGS) entry which is preliminary data.</text>
</comment>
<evidence type="ECO:0000256" key="1">
    <source>
        <dbReference type="SAM" id="MobiDB-lite"/>
    </source>
</evidence>
<dbReference type="RefSeq" id="WP_006591169.1">
    <property type="nucleotide sequence ID" value="NZ_BAHD01000007.1"/>
</dbReference>
<dbReference type="Proteomes" id="UP000008366">
    <property type="component" value="Unassembled WGS sequence"/>
</dbReference>